<dbReference type="EMBL" id="LT629770">
    <property type="protein sequence ID" value="SDS95336.1"/>
    <property type="molecule type" value="Genomic_DNA"/>
</dbReference>
<sequence length="336" mass="37679">MLPARTNPHRSDVNQTRGRPERLVADIVGIVHPDVQEIQANPGDWGIDAFVGDLGEAGEVHVWQSKYFINGFGPSQQSEVRESYKSAQKAAHEHGYRIASWTLCVPCELDGPMLKWWNGWKKRTAKADDLTIELESGGRLRRRLQATAGEDVRRFYFSPVFAVPERSEDEVERGLEELVDESKYDGALFVRQLDEAGLPETRSAREAFFNAEILEREVTDKGLSTEVSALSTWRVAVSSTWSVAFNTACQTSPERRFPRLYGEALAGIEASHVREAASLRAHVIHGVGLLHQAVDNGRAGWVRDWREVAQDHRSRTSLSKPATGREVDDETENTDD</sequence>
<dbReference type="Proteomes" id="UP000182126">
    <property type="component" value="Chromosome I"/>
</dbReference>
<feature type="compositionally biased region" description="Acidic residues" evidence="1">
    <location>
        <begin position="327"/>
        <end position="336"/>
    </location>
</feature>
<gene>
    <name evidence="2" type="ORF">SAMN04489809_3110</name>
</gene>
<protein>
    <submittedName>
        <fullName evidence="2">Uncharacterized protein</fullName>
    </submittedName>
</protein>
<evidence type="ECO:0000313" key="2">
    <source>
        <dbReference type="EMBL" id="SDS95336.1"/>
    </source>
</evidence>
<accession>A0A1H1WG94</accession>
<evidence type="ECO:0000313" key="3">
    <source>
        <dbReference type="Proteomes" id="UP000182126"/>
    </source>
</evidence>
<proteinExistence type="predicted"/>
<feature type="region of interest" description="Disordered" evidence="1">
    <location>
        <begin position="311"/>
        <end position="336"/>
    </location>
</feature>
<dbReference type="AlphaFoldDB" id="A0A1H1WG94"/>
<reference evidence="2 3" key="1">
    <citation type="submission" date="2016-10" db="EMBL/GenBank/DDBJ databases">
        <authorList>
            <person name="de Groot N.N."/>
        </authorList>
    </citation>
    <scope>NUCLEOTIDE SEQUENCE [LARGE SCALE GENOMIC DNA]</scope>
    <source>
        <strain evidence="2 3">DSM 15019</strain>
    </source>
</reference>
<evidence type="ECO:0000256" key="1">
    <source>
        <dbReference type="SAM" id="MobiDB-lite"/>
    </source>
</evidence>
<organism evidence="2 3">
    <name type="scientific">Microbacterium paraoxydans</name>
    <dbReference type="NCBI Taxonomy" id="199592"/>
    <lineage>
        <taxon>Bacteria</taxon>
        <taxon>Bacillati</taxon>
        <taxon>Actinomycetota</taxon>
        <taxon>Actinomycetes</taxon>
        <taxon>Micrococcales</taxon>
        <taxon>Microbacteriaceae</taxon>
        <taxon>Microbacterium</taxon>
    </lineage>
</organism>
<name>A0A1H1WG94_9MICO</name>